<dbReference type="CDD" id="cd00060">
    <property type="entry name" value="FHA"/>
    <property type="match status" value="1"/>
</dbReference>
<organism evidence="2 3">
    <name type="scientific">Colocasia esculenta</name>
    <name type="common">Wild taro</name>
    <name type="synonym">Arum esculentum</name>
    <dbReference type="NCBI Taxonomy" id="4460"/>
    <lineage>
        <taxon>Eukaryota</taxon>
        <taxon>Viridiplantae</taxon>
        <taxon>Streptophyta</taxon>
        <taxon>Embryophyta</taxon>
        <taxon>Tracheophyta</taxon>
        <taxon>Spermatophyta</taxon>
        <taxon>Magnoliopsida</taxon>
        <taxon>Liliopsida</taxon>
        <taxon>Araceae</taxon>
        <taxon>Aroideae</taxon>
        <taxon>Colocasieae</taxon>
        <taxon>Colocasia</taxon>
    </lineage>
</organism>
<dbReference type="InterPro" id="IPR050923">
    <property type="entry name" value="Cell_Proc_Reg/RNA_Proc"/>
</dbReference>
<name>A0A843XTR5_COLES</name>
<dbReference type="InterPro" id="IPR000253">
    <property type="entry name" value="FHA_dom"/>
</dbReference>
<dbReference type="PANTHER" id="PTHR23308">
    <property type="entry name" value="NUCLEAR INHIBITOR OF PROTEIN PHOSPHATASE-1"/>
    <property type="match status" value="1"/>
</dbReference>
<dbReference type="Pfam" id="PF00498">
    <property type="entry name" value="FHA"/>
    <property type="match status" value="1"/>
</dbReference>
<dbReference type="AlphaFoldDB" id="A0A843XTR5"/>
<dbReference type="OrthoDB" id="687730at2759"/>
<reference evidence="2" key="1">
    <citation type="submission" date="2017-07" db="EMBL/GenBank/DDBJ databases">
        <title>Taro Niue Genome Assembly and Annotation.</title>
        <authorList>
            <person name="Atibalentja N."/>
            <person name="Keating K."/>
            <person name="Fields C.J."/>
        </authorList>
    </citation>
    <scope>NUCLEOTIDE SEQUENCE</scope>
    <source>
        <strain evidence="2">Niue_2</strain>
        <tissue evidence="2">Leaf</tissue>
    </source>
</reference>
<dbReference type="SMART" id="SM00240">
    <property type="entry name" value="FHA"/>
    <property type="match status" value="1"/>
</dbReference>
<evidence type="ECO:0000259" key="1">
    <source>
        <dbReference type="PROSITE" id="PS50006"/>
    </source>
</evidence>
<sequence length="233" mass="24355">MAAAAPAAAAPALSSPFPRRIRLPPLPLLPGAPIGPLSPSISSPICFRSSVCAGQSVNHLTGWKARRRWGARRPAAFAVRASAAEGASETSERWLLEPVGDGDCRHIGYRVRMPSAFELASNVVTVGRLPEKADMVIPVATVSGVHARLEKKDGALLVTDLDSTNGTFIDEKKLRPGAAATVAPGSCITFGDTHLAIFRVSKLQIVELASGPSADSEVETVAEVTLAQTETAS</sequence>
<dbReference type="Proteomes" id="UP000652761">
    <property type="component" value="Unassembled WGS sequence"/>
</dbReference>
<keyword evidence="3" id="KW-1185">Reference proteome</keyword>
<dbReference type="FunFam" id="2.60.200.20:FF:000063">
    <property type="entry name" value="Predicted protein"/>
    <property type="match status" value="1"/>
</dbReference>
<dbReference type="PROSITE" id="PS50006">
    <property type="entry name" value="FHA_DOMAIN"/>
    <property type="match status" value="1"/>
</dbReference>
<gene>
    <name evidence="2" type="ORF">Taro_056533</name>
</gene>
<feature type="domain" description="FHA" evidence="1">
    <location>
        <begin position="124"/>
        <end position="174"/>
    </location>
</feature>
<evidence type="ECO:0000313" key="3">
    <source>
        <dbReference type="Proteomes" id="UP000652761"/>
    </source>
</evidence>
<proteinExistence type="predicted"/>
<accession>A0A843XTR5</accession>
<comment type="caution">
    <text evidence="2">The sequence shown here is derived from an EMBL/GenBank/DDBJ whole genome shotgun (WGS) entry which is preliminary data.</text>
</comment>
<dbReference type="SUPFAM" id="SSF49879">
    <property type="entry name" value="SMAD/FHA domain"/>
    <property type="match status" value="1"/>
</dbReference>
<dbReference type="EMBL" id="NMUH01016451">
    <property type="protein sequence ID" value="MQM23468.1"/>
    <property type="molecule type" value="Genomic_DNA"/>
</dbReference>
<evidence type="ECO:0000313" key="2">
    <source>
        <dbReference type="EMBL" id="MQM23468.1"/>
    </source>
</evidence>
<dbReference type="Gene3D" id="2.60.200.20">
    <property type="match status" value="1"/>
</dbReference>
<dbReference type="InterPro" id="IPR008984">
    <property type="entry name" value="SMAD_FHA_dom_sf"/>
</dbReference>
<protein>
    <recommendedName>
        <fullName evidence="1">FHA domain-containing protein</fullName>
    </recommendedName>
</protein>